<organism evidence="2 3">
    <name type="scientific">Taxus chinensis</name>
    <name type="common">Chinese yew</name>
    <name type="synonym">Taxus wallichiana var. chinensis</name>
    <dbReference type="NCBI Taxonomy" id="29808"/>
    <lineage>
        <taxon>Eukaryota</taxon>
        <taxon>Viridiplantae</taxon>
        <taxon>Streptophyta</taxon>
        <taxon>Embryophyta</taxon>
        <taxon>Tracheophyta</taxon>
        <taxon>Spermatophyta</taxon>
        <taxon>Pinopsida</taxon>
        <taxon>Pinidae</taxon>
        <taxon>Conifers II</taxon>
        <taxon>Cupressales</taxon>
        <taxon>Taxaceae</taxon>
        <taxon>Taxus</taxon>
    </lineage>
</organism>
<dbReference type="GO" id="GO:0006665">
    <property type="term" value="P:sphingolipid metabolic process"/>
    <property type="evidence" value="ECO:0007669"/>
    <property type="project" value="UniProtKB-ARBA"/>
</dbReference>
<protein>
    <recommendedName>
        <fullName evidence="1">DAGKc domain-containing protein</fullName>
    </recommendedName>
</protein>
<dbReference type="AlphaFoldDB" id="A0AA38GFY2"/>
<proteinExistence type="predicted"/>
<dbReference type="InterPro" id="IPR001206">
    <property type="entry name" value="Diacylglycerol_kinase_cat_dom"/>
</dbReference>
<dbReference type="PANTHER" id="PTHR12358:SF54">
    <property type="entry name" value="SPHINGOSINE KINASE RELATED PROTEIN"/>
    <property type="match status" value="1"/>
</dbReference>
<dbReference type="GO" id="GO:0016301">
    <property type="term" value="F:kinase activity"/>
    <property type="evidence" value="ECO:0007669"/>
    <property type="project" value="InterPro"/>
</dbReference>
<dbReference type="InterPro" id="IPR017438">
    <property type="entry name" value="ATP-NAD_kinase_N"/>
</dbReference>
<dbReference type="Proteomes" id="UP000824469">
    <property type="component" value="Unassembled WGS sequence"/>
</dbReference>
<dbReference type="EMBL" id="JAHRHJ020000003">
    <property type="protein sequence ID" value="KAH9322914.1"/>
    <property type="molecule type" value="Genomic_DNA"/>
</dbReference>
<reference evidence="2 3" key="1">
    <citation type="journal article" date="2021" name="Nat. Plants">
        <title>The Taxus genome provides insights into paclitaxel biosynthesis.</title>
        <authorList>
            <person name="Xiong X."/>
            <person name="Gou J."/>
            <person name="Liao Q."/>
            <person name="Li Y."/>
            <person name="Zhou Q."/>
            <person name="Bi G."/>
            <person name="Li C."/>
            <person name="Du R."/>
            <person name="Wang X."/>
            <person name="Sun T."/>
            <person name="Guo L."/>
            <person name="Liang H."/>
            <person name="Lu P."/>
            <person name="Wu Y."/>
            <person name="Zhang Z."/>
            <person name="Ro D.K."/>
            <person name="Shang Y."/>
            <person name="Huang S."/>
            <person name="Yan J."/>
        </authorList>
    </citation>
    <scope>NUCLEOTIDE SEQUENCE [LARGE SCALE GENOMIC DNA]</scope>
    <source>
        <strain evidence="2">Ta-2019</strain>
    </source>
</reference>
<dbReference type="InterPro" id="IPR050187">
    <property type="entry name" value="Lipid_Phosphate_FormReg"/>
</dbReference>
<dbReference type="PANTHER" id="PTHR12358">
    <property type="entry name" value="SPHINGOSINE KINASE"/>
    <property type="match status" value="1"/>
</dbReference>
<gene>
    <name evidence="2" type="ORF">KI387_017553</name>
</gene>
<evidence type="ECO:0000313" key="2">
    <source>
        <dbReference type="EMBL" id="KAH9322914.1"/>
    </source>
</evidence>
<dbReference type="GO" id="GO:0016020">
    <property type="term" value="C:membrane"/>
    <property type="evidence" value="ECO:0007669"/>
    <property type="project" value="GOC"/>
</dbReference>
<dbReference type="PROSITE" id="PS50146">
    <property type="entry name" value="DAGK"/>
    <property type="match status" value="1"/>
</dbReference>
<dbReference type="InterPro" id="IPR016064">
    <property type="entry name" value="NAD/diacylglycerol_kinase_sf"/>
</dbReference>
<dbReference type="Pfam" id="PF00781">
    <property type="entry name" value="DAGK_cat"/>
    <property type="match status" value="1"/>
</dbReference>
<name>A0AA38GFY2_TAXCH</name>
<evidence type="ECO:0000313" key="3">
    <source>
        <dbReference type="Proteomes" id="UP000824469"/>
    </source>
</evidence>
<feature type="domain" description="DAGKc" evidence="1">
    <location>
        <begin position="1"/>
        <end position="94"/>
    </location>
</feature>
<dbReference type="Gene3D" id="3.40.50.10330">
    <property type="entry name" value="Probable inorganic polyphosphate/atp-NAD kinase, domain 1"/>
    <property type="match status" value="1"/>
</dbReference>
<sequence length="121" mass="13380">AIKGGAAAVIAVGGDGTLHEVVNGFFEAGKPVRTQDEGATDATSLGLIPLGTGSDFARTFGWKNDPHEAIERIAQANVSTLTYFSDRQRRMEKSSESYRSMYRECTVLWWWNEDKSNCRSM</sequence>
<comment type="caution">
    <text evidence="2">The sequence shown here is derived from an EMBL/GenBank/DDBJ whole genome shotgun (WGS) entry which is preliminary data.</text>
</comment>
<accession>A0AA38GFY2</accession>
<evidence type="ECO:0000259" key="1">
    <source>
        <dbReference type="PROSITE" id="PS50146"/>
    </source>
</evidence>
<feature type="non-terminal residue" evidence="2">
    <location>
        <position position="121"/>
    </location>
</feature>
<keyword evidence="3" id="KW-1185">Reference proteome</keyword>
<dbReference type="SUPFAM" id="SSF111331">
    <property type="entry name" value="NAD kinase/diacylglycerol kinase-like"/>
    <property type="match status" value="1"/>
</dbReference>